<dbReference type="PRINTS" id="PR00039">
    <property type="entry name" value="HTHLYSR"/>
</dbReference>
<evidence type="ECO:0000256" key="2">
    <source>
        <dbReference type="ARBA" id="ARBA00023015"/>
    </source>
</evidence>
<keyword evidence="3" id="KW-0238">DNA-binding</keyword>
<dbReference type="KEGG" id="bgm:CAL15_20520"/>
<sequence>MIDFPLSQDAQLIDIDLLNVFCWVAKTHSFSRAAAELRTAQPVVTRKMGKLEEQIGAQLFIRTSRGCKLTEAGQMLAARAPGILTQLVRLKEEIGHSTQVVSGSLSMGITNSASMVMAPYLLPMIAQRWPLLRVNMVEELSHTMIERVLSEELALAVLYDPPAHPDLVSVPLLMERLYVLGRPDSPLRDLPRVSVRDLAALPLVLPSGHQTIRMLLEDAFAEIDKPLTPLYEATSMSMLRAMAAQGMGYTVATQGGASADIDAGKLITRPLSDKGMSLSLTLITTRAQGRLRNVQFMVDFVSSEIRTVARRGLWPGKPTVVVR</sequence>
<dbReference type="InterPro" id="IPR036390">
    <property type="entry name" value="WH_DNA-bd_sf"/>
</dbReference>
<dbReference type="InterPro" id="IPR036388">
    <property type="entry name" value="WH-like_DNA-bd_sf"/>
</dbReference>
<keyword evidence="4" id="KW-0804">Transcription</keyword>
<keyword evidence="2" id="KW-0805">Transcription regulation</keyword>
<dbReference type="Pfam" id="PF00126">
    <property type="entry name" value="HTH_1"/>
    <property type="match status" value="1"/>
</dbReference>
<dbReference type="PANTHER" id="PTHR30419">
    <property type="entry name" value="HTH-TYPE TRANSCRIPTIONAL REGULATOR YBHD"/>
    <property type="match status" value="1"/>
</dbReference>
<dbReference type="Gene3D" id="3.40.190.10">
    <property type="entry name" value="Periplasmic binding protein-like II"/>
    <property type="match status" value="2"/>
</dbReference>
<dbReference type="Proteomes" id="UP000194161">
    <property type="component" value="Chromosome"/>
</dbReference>
<dbReference type="RefSeq" id="WP_086080184.1">
    <property type="nucleotide sequence ID" value="NZ_CP021111.1"/>
</dbReference>
<feature type="domain" description="HTH lysR-type" evidence="5">
    <location>
        <begin position="13"/>
        <end position="70"/>
    </location>
</feature>
<dbReference type="Gene3D" id="1.10.10.10">
    <property type="entry name" value="Winged helix-like DNA-binding domain superfamily/Winged helix DNA-binding domain"/>
    <property type="match status" value="1"/>
</dbReference>
<dbReference type="FunFam" id="1.10.10.10:FF:000001">
    <property type="entry name" value="LysR family transcriptional regulator"/>
    <property type="match status" value="1"/>
</dbReference>
<organism evidence="6 7">
    <name type="scientific">Bordetella genomosp. 13</name>
    <dbReference type="NCBI Taxonomy" id="463040"/>
    <lineage>
        <taxon>Bacteria</taxon>
        <taxon>Pseudomonadati</taxon>
        <taxon>Pseudomonadota</taxon>
        <taxon>Betaproteobacteria</taxon>
        <taxon>Burkholderiales</taxon>
        <taxon>Alcaligenaceae</taxon>
        <taxon>Bordetella</taxon>
    </lineage>
</organism>
<proteinExistence type="inferred from homology"/>
<evidence type="ECO:0000256" key="4">
    <source>
        <dbReference type="ARBA" id="ARBA00023163"/>
    </source>
</evidence>
<name>A0A1W6ZGP5_9BORD</name>
<dbReference type="GO" id="GO:0005829">
    <property type="term" value="C:cytosol"/>
    <property type="evidence" value="ECO:0007669"/>
    <property type="project" value="TreeGrafter"/>
</dbReference>
<dbReference type="SUPFAM" id="SSF53850">
    <property type="entry name" value="Periplasmic binding protein-like II"/>
    <property type="match status" value="1"/>
</dbReference>
<dbReference type="STRING" id="463040.CAL15_20520"/>
<comment type="similarity">
    <text evidence="1">Belongs to the LysR transcriptional regulatory family.</text>
</comment>
<dbReference type="GO" id="GO:0003677">
    <property type="term" value="F:DNA binding"/>
    <property type="evidence" value="ECO:0007669"/>
    <property type="project" value="UniProtKB-KW"/>
</dbReference>
<dbReference type="AlphaFoldDB" id="A0A1W6ZGP5"/>
<dbReference type="EMBL" id="CP021111">
    <property type="protein sequence ID" value="ARP96536.1"/>
    <property type="molecule type" value="Genomic_DNA"/>
</dbReference>
<dbReference type="InterPro" id="IPR000847">
    <property type="entry name" value="LysR_HTH_N"/>
</dbReference>
<evidence type="ECO:0000256" key="1">
    <source>
        <dbReference type="ARBA" id="ARBA00009437"/>
    </source>
</evidence>
<reference evidence="6 7" key="1">
    <citation type="submission" date="2017-05" db="EMBL/GenBank/DDBJ databases">
        <title>Complete and WGS of Bordetella genogroups.</title>
        <authorList>
            <person name="Spilker T."/>
            <person name="LiPuma J."/>
        </authorList>
    </citation>
    <scope>NUCLEOTIDE SEQUENCE [LARGE SCALE GENOMIC DNA]</scope>
    <source>
        <strain evidence="6 7">AU7206</strain>
    </source>
</reference>
<gene>
    <name evidence="6" type="ORF">CAL15_20520</name>
</gene>
<keyword evidence="7" id="KW-1185">Reference proteome</keyword>
<evidence type="ECO:0000313" key="7">
    <source>
        <dbReference type="Proteomes" id="UP000194161"/>
    </source>
</evidence>
<evidence type="ECO:0000259" key="5">
    <source>
        <dbReference type="PROSITE" id="PS50931"/>
    </source>
</evidence>
<dbReference type="SUPFAM" id="SSF46785">
    <property type="entry name" value="Winged helix' DNA-binding domain"/>
    <property type="match status" value="1"/>
</dbReference>
<accession>A0A1W6ZGP5</accession>
<dbReference type="OrthoDB" id="9810065at2"/>
<dbReference type="GO" id="GO:0003700">
    <property type="term" value="F:DNA-binding transcription factor activity"/>
    <property type="evidence" value="ECO:0007669"/>
    <property type="project" value="InterPro"/>
</dbReference>
<dbReference type="InterPro" id="IPR005119">
    <property type="entry name" value="LysR_subst-bd"/>
</dbReference>
<evidence type="ECO:0000313" key="6">
    <source>
        <dbReference type="EMBL" id="ARP96536.1"/>
    </source>
</evidence>
<dbReference type="Pfam" id="PF03466">
    <property type="entry name" value="LysR_substrate"/>
    <property type="match status" value="1"/>
</dbReference>
<dbReference type="PROSITE" id="PS50931">
    <property type="entry name" value="HTH_LYSR"/>
    <property type="match status" value="1"/>
</dbReference>
<dbReference type="InterPro" id="IPR050950">
    <property type="entry name" value="HTH-type_LysR_regulators"/>
</dbReference>
<protein>
    <submittedName>
        <fullName evidence="6">Transcriptional regulator</fullName>
    </submittedName>
</protein>
<evidence type="ECO:0000256" key="3">
    <source>
        <dbReference type="ARBA" id="ARBA00023125"/>
    </source>
</evidence>